<dbReference type="CDD" id="cd00756">
    <property type="entry name" value="MoaE"/>
    <property type="match status" value="1"/>
</dbReference>
<dbReference type="Gene3D" id="3.90.1170.40">
    <property type="entry name" value="Molybdopterin biosynthesis MoaE subunit"/>
    <property type="match status" value="1"/>
</dbReference>
<dbReference type="PANTHER" id="PTHR23404">
    <property type="entry name" value="MOLYBDOPTERIN SYNTHASE RELATED"/>
    <property type="match status" value="1"/>
</dbReference>
<dbReference type="Pfam" id="PF02391">
    <property type="entry name" value="MoaE"/>
    <property type="match status" value="1"/>
</dbReference>
<dbReference type="EMBL" id="SOFY01000011">
    <property type="protein sequence ID" value="TFC52151.1"/>
    <property type="molecule type" value="Genomic_DNA"/>
</dbReference>
<dbReference type="InterPro" id="IPR036563">
    <property type="entry name" value="MoaE_sf"/>
</dbReference>
<dbReference type="Proteomes" id="UP000297403">
    <property type="component" value="Unassembled WGS sequence"/>
</dbReference>
<sequence length="235" mass="24356">MPRLDSGARPTGSPRVWPEGIGSASWGPDCAITCASSSVGSPCSRRPHEHPRCFVNGCQGTAAADRVPAPGYSGPVNSGRTNDAPATPPAAATPAENGFARVTEAPLDVAEHVRVVSTGSCGAVVTFIGQVRDHDPDAAGQVTGLDYSAHPDAGRILSEIVARFRAEYPQVNLALSHRIGHLDVGDLALVAAAASAHRGDAFTACERLVECVKAEVPIWKKQYEADGSTGWVGLA</sequence>
<evidence type="ECO:0000313" key="2">
    <source>
        <dbReference type="EMBL" id="TFC52151.1"/>
    </source>
</evidence>
<organism evidence="2 3">
    <name type="scientific">Cryobacterium shii</name>
    <dbReference type="NCBI Taxonomy" id="1259235"/>
    <lineage>
        <taxon>Bacteria</taxon>
        <taxon>Bacillati</taxon>
        <taxon>Actinomycetota</taxon>
        <taxon>Actinomycetes</taxon>
        <taxon>Micrococcales</taxon>
        <taxon>Microbacteriaceae</taxon>
        <taxon>Cryobacterium</taxon>
    </lineage>
</organism>
<accession>A0AAQ2HGP4</accession>
<dbReference type="GO" id="GO:0006777">
    <property type="term" value="P:Mo-molybdopterin cofactor biosynthetic process"/>
    <property type="evidence" value="ECO:0007669"/>
    <property type="project" value="InterPro"/>
</dbReference>
<keyword evidence="3" id="KW-1185">Reference proteome</keyword>
<protein>
    <submittedName>
        <fullName evidence="2">Molybdenum cofactor biosynthesis protein MoaE</fullName>
    </submittedName>
</protein>
<reference evidence="2 3" key="1">
    <citation type="submission" date="2019-03" db="EMBL/GenBank/DDBJ databases">
        <title>Genomics of glacier-inhabiting Cryobacterium strains.</title>
        <authorList>
            <person name="Liu Q."/>
            <person name="Xin Y.-H."/>
        </authorList>
    </citation>
    <scope>NUCLEOTIDE SEQUENCE [LARGE SCALE GENOMIC DNA]</scope>
    <source>
        <strain evidence="3">TMT1-22</strain>
    </source>
</reference>
<feature type="region of interest" description="Disordered" evidence="1">
    <location>
        <begin position="69"/>
        <end position="94"/>
    </location>
</feature>
<dbReference type="AlphaFoldDB" id="A0AAQ2HGP4"/>
<evidence type="ECO:0000313" key="3">
    <source>
        <dbReference type="Proteomes" id="UP000297403"/>
    </source>
</evidence>
<name>A0AAQ2HGP4_9MICO</name>
<dbReference type="InterPro" id="IPR003448">
    <property type="entry name" value="Mopterin_biosynth_MoaE"/>
</dbReference>
<evidence type="ECO:0000256" key="1">
    <source>
        <dbReference type="SAM" id="MobiDB-lite"/>
    </source>
</evidence>
<feature type="region of interest" description="Disordered" evidence="1">
    <location>
        <begin position="1"/>
        <end position="20"/>
    </location>
</feature>
<gene>
    <name evidence="2" type="ORF">E3O49_02430</name>
</gene>
<proteinExistence type="predicted"/>
<dbReference type="SUPFAM" id="SSF54690">
    <property type="entry name" value="Molybdopterin synthase subunit MoaE"/>
    <property type="match status" value="1"/>
</dbReference>
<comment type="caution">
    <text evidence="2">The sequence shown here is derived from an EMBL/GenBank/DDBJ whole genome shotgun (WGS) entry which is preliminary data.</text>
</comment>